<dbReference type="OrthoDB" id="5394106at2759"/>
<dbReference type="GO" id="GO:0051301">
    <property type="term" value="P:cell division"/>
    <property type="evidence" value="ECO:0007669"/>
    <property type="project" value="UniProtKB-KW"/>
</dbReference>
<keyword evidence="8" id="KW-0137">Centromere</keyword>
<keyword evidence="3" id="KW-0158">Chromosome</keyword>
<feature type="compositionally biased region" description="Polar residues" evidence="10">
    <location>
        <begin position="245"/>
        <end position="257"/>
    </location>
</feature>
<evidence type="ECO:0000256" key="2">
    <source>
        <dbReference type="ARBA" id="ARBA00010845"/>
    </source>
</evidence>
<evidence type="ECO:0000256" key="5">
    <source>
        <dbReference type="ARBA" id="ARBA00022829"/>
    </source>
</evidence>
<evidence type="ECO:0000259" key="11">
    <source>
        <dbReference type="Pfam" id="PF07557"/>
    </source>
</evidence>
<feature type="region of interest" description="Disordered" evidence="10">
    <location>
        <begin position="117"/>
        <end position="147"/>
    </location>
</feature>
<feature type="compositionally biased region" description="Polar residues" evidence="10">
    <location>
        <begin position="684"/>
        <end position="704"/>
    </location>
</feature>
<sequence length="728" mass="80842">MQGMARLNESSAPTEHIEALKRRFVRQNREIARVNSIQSLRIRSLESEVSHLLSENVSLREQVISLSQEVERYEAVRLLQDGVYDIKTRLDNKLAELNSLVADLGALPRRLCKRLTEKPQSADHTRPIPDWRPKYTDDELNAGQEGDGRLPVILEDKYYPRRTLEAQELQDIGDNILRSPYLEEPVAMRPDTEDESSSLHESHDTKEDDVLNYEAHISASDDAFLPPTLETRKRKKNNLAPTDVECSNTDPESSPTRNDSEARMNPGTKRKFSVHYGDKLESTPNQIDSLQPNMQSPSPVSRTEQSLSPGTDGTPSRGWVRPAREGSISYRLAKRKALEHTDEETGSTNTSILSPTKAHATVAQEPNDKITTSLLTDDRDGSGRLSPISLKADINSAQSRRTSMPERCRPDQPTDEEEHNGDLIEESKVSEIKPDTKLPSGPATRNESRTVTCAPSEPMRPARRQRAIVSYAEPNLRDKMRRPTNELIAAVGDRPRRISGSLNARSDASDDENLRKNGKGNTRKPRNSDPSKESNLLATETPVSFSKQQKKVSQRKRKTSPASKFDITASQGIAEETTGAHPRQWVAEECKDGESKSADDNVETQPPRNMGNSMRNLPVNACKAKQTTGRQPRRHSSHPESFGQDQCQTANKDIMSIGSQSASPSEARANKSAATKPLEDLAILSSQAQKPTDSTQIHSSTTIPTDAGQSRRGQRAAAAAARRKSMML</sequence>
<keyword evidence="5" id="KW-0159">Chromosome partition</keyword>
<feature type="compositionally biased region" description="Polar residues" evidence="10">
    <location>
        <begin position="282"/>
        <end position="314"/>
    </location>
</feature>
<feature type="compositionally biased region" description="Basic and acidic residues" evidence="10">
    <location>
        <begin position="117"/>
        <end position="137"/>
    </location>
</feature>
<evidence type="ECO:0000259" key="12">
    <source>
        <dbReference type="Pfam" id="PF07558"/>
    </source>
</evidence>
<protein>
    <recommendedName>
        <fullName evidence="15">Shugoshin</fullName>
    </recommendedName>
</protein>
<feature type="coiled-coil region" evidence="9">
    <location>
        <begin position="42"/>
        <end position="76"/>
    </location>
</feature>
<dbReference type="VEuPathDB" id="FungiDB:BO78DRAFT_388208"/>
<evidence type="ECO:0000256" key="6">
    <source>
        <dbReference type="ARBA" id="ARBA00023054"/>
    </source>
</evidence>
<evidence type="ECO:0000313" key="13">
    <source>
        <dbReference type="EMBL" id="PYI04840.1"/>
    </source>
</evidence>
<dbReference type="GO" id="GO:0045132">
    <property type="term" value="P:meiotic chromosome segregation"/>
    <property type="evidence" value="ECO:0007669"/>
    <property type="project" value="InterPro"/>
</dbReference>
<dbReference type="InterPro" id="IPR011516">
    <property type="entry name" value="Shugoshin_N"/>
</dbReference>
<feature type="region of interest" description="Disordered" evidence="10">
    <location>
        <begin position="232"/>
        <end position="324"/>
    </location>
</feature>
<evidence type="ECO:0000256" key="9">
    <source>
        <dbReference type="SAM" id="Coils"/>
    </source>
</evidence>
<keyword evidence="7" id="KW-0131">Cell cycle</keyword>
<dbReference type="GO" id="GO:0005634">
    <property type="term" value="C:nucleus"/>
    <property type="evidence" value="ECO:0007669"/>
    <property type="project" value="InterPro"/>
</dbReference>
<dbReference type="InterPro" id="IPR011515">
    <property type="entry name" value="Shugoshin_C"/>
</dbReference>
<feature type="compositionally biased region" description="Basic and acidic residues" evidence="10">
    <location>
        <begin position="403"/>
        <end position="412"/>
    </location>
</feature>
<feature type="compositionally biased region" description="Basic and acidic residues" evidence="10">
    <location>
        <begin position="586"/>
        <end position="599"/>
    </location>
</feature>
<dbReference type="Proteomes" id="UP000248423">
    <property type="component" value="Unassembled WGS sequence"/>
</dbReference>
<feature type="compositionally biased region" description="Low complexity" evidence="10">
    <location>
        <begin position="707"/>
        <end position="720"/>
    </location>
</feature>
<dbReference type="EMBL" id="KZ826364">
    <property type="protein sequence ID" value="PYI04840.1"/>
    <property type="molecule type" value="Genomic_DNA"/>
</dbReference>
<name>A0A319E662_ASPSB</name>
<evidence type="ECO:0000256" key="3">
    <source>
        <dbReference type="ARBA" id="ARBA00022454"/>
    </source>
</evidence>
<evidence type="ECO:0000313" key="14">
    <source>
        <dbReference type="Proteomes" id="UP000248423"/>
    </source>
</evidence>
<comment type="similarity">
    <text evidence="2">Belongs to the shugoshin family.</text>
</comment>
<dbReference type="AlphaFoldDB" id="A0A319E662"/>
<accession>A0A319E662</accession>
<feature type="region of interest" description="Disordered" evidence="10">
    <location>
        <begin position="336"/>
        <end position="463"/>
    </location>
</feature>
<feature type="compositionally biased region" description="Polar residues" evidence="10">
    <location>
        <begin position="443"/>
        <end position="453"/>
    </location>
</feature>
<reference evidence="13 14" key="1">
    <citation type="submission" date="2018-02" db="EMBL/GenBank/DDBJ databases">
        <title>The genomes of Aspergillus section Nigri reveals drivers in fungal speciation.</title>
        <authorList>
            <consortium name="DOE Joint Genome Institute"/>
            <person name="Vesth T.C."/>
            <person name="Nybo J."/>
            <person name="Theobald S."/>
            <person name="Brandl J."/>
            <person name="Frisvad J.C."/>
            <person name="Nielsen K.F."/>
            <person name="Lyhne E.K."/>
            <person name="Kogle M.E."/>
            <person name="Kuo A."/>
            <person name="Riley R."/>
            <person name="Clum A."/>
            <person name="Nolan M."/>
            <person name="Lipzen A."/>
            <person name="Salamov A."/>
            <person name="Henrissat B."/>
            <person name="Wiebenga A."/>
            <person name="De vries R.P."/>
            <person name="Grigoriev I.V."/>
            <person name="Mortensen U.H."/>
            <person name="Andersen M.R."/>
            <person name="Baker S.E."/>
        </authorList>
    </citation>
    <scope>NUCLEOTIDE SEQUENCE [LARGE SCALE GENOMIC DNA]</scope>
    <source>
        <strain evidence="13 14">CBS 121057</strain>
    </source>
</reference>
<feature type="compositionally biased region" description="Basic residues" evidence="10">
    <location>
        <begin position="548"/>
        <end position="559"/>
    </location>
</feature>
<evidence type="ECO:0000256" key="8">
    <source>
        <dbReference type="ARBA" id="ARBA00023328"/>
    </source>
</evidence>
<gene>
    <name evidence="13" type="ORF">BO78DRAFT_388208</name>
</gene>
<keyword evidence="14" id="KW-1185">Reference proteome</keyword>
<feature type="domain" description="Shugoshin C-terminal" evidence="11">
    <location>
        <begin position="460"/>
        <end position="482"/>
    </location>
</feature>
<feature type="compositionally biased region" description="Basic and acidic residues" evidence="10">
    <location>
        <begin position="420"/>
        <end position="436"/>
    </location>
</feature>
<evidence type="ECO:0008006" key="15">
    <source>
        <dbReference type="Google" id="ProtNLM"/>
    </source>
</evidence>
<organism evidence="13 14">
    <name type="scientific">Aspergillus sclerotiicarbonarius (strain CBS 121057 / IBT 28362)</name>
    <dbReference type="NCBI Taxonomy" id="1448318"/>
    <lineage>
        <taxon>Eukaryota</taxon>
        <taxon>Fungi</taxon>
        <taxon>Dikarya</taxon>
        <taxon>Ascomycota</taxon>
        <taxon>Pezizomycotina</taxon>
        <taxon>Eurotiomycetes</taxon>
        <taxon>Eurotiomycetidae</taxon>
        <taxon>Eurotiales</taxon>
        <taxon>Aspergillaceae</taxon>
        <taxon>Aspergillus</taxon>
        <taxon>Aspergillus subgen. Circumdati</taxon>
    </lineage>
</organism>
<evidence type="ECO:0000256" key="10">
    <source>
        <dbReference type="SAM" id="MobiDB-lite"/>
    </source>
</evidence>
<feature type="region of interest" description="Disordered" evidence="10">
    <location>
        <begin position="480"/>
        <end position="728"/>
    </location>
</feature>
<feature type="compositionally biased region" description="Polar residues" evidence="10">
    <location>
        <begin position="533"/>
        <end position="542"/>
    </location>
</feature>
<feature type="compositionally biased region" description="Polar residues" evidence="10">
    <location>
        <begin position="603"/>
        <end position="615"/>
    </location>
</feature>
<feature type="compositionally biased region" description="Polar residues" evidence="10">
    <location>
        <begin position="643"/>
        <end position="664"/>
    </location>
</feature>
<keyword evidence="4" id="KW-0132">Cell division</keyword>
<evidence type="ECO:0000256" key="1">
    <source>
        <dbReference type="ARBA" id="ARBA00004584"/>
    </source>
</evidence>
<feature type="domain" description="Shugoshin N-terminal coiled-coil" evidence="12">
    <location>
        <begin position="20"/>
        <end position="64"/>
    </location>
</feature>
<dbReference type="GO" id="GO:0000779">
    <property type="term" value="C:condensed chromosome, centromeric region"/>
    <property type="evidence" value="ECO:0007669"/>
    <property type="project" value="UniProtKB-ARBA"/>
</dbReference>
<comment type="subcellular location">
    <subcellularLocation>
        <location evidence="1">Chromosome</location>
        <location evidence="1">Centromere</location>
    </subcellularLocation>
</comment>
<evidence type="ECO:0000256" key="7">
    <source>
        <dbReference type="ARBA" id="ARBA00023306"/>
    </source>
</evidence>
<keyword evidence="6 9" id="KW-0175">Coiled coil</keyword>
<dbReference type="Pfam" id="PF07557">
    <property type="entry name" value="Shugoshin_C"/>
    <property type="match status" value="1"/>
</dbReference>
<evidence type="ECO:0000256" key="4">
    <source>
        <dbReference type="ARBA" id="ARBA00022618"/>
    </source>
</evidence>
<dbReference type="Pfam" id="PF07558">
    <property type="entry name" value="Shugoshin_N"/>
    <property type="match status" value="1"/>
</dbReference>
<proteinExistence type="inferred from homology"/>
<feature type="compositionally biased region" description="Basic residues" evidence="10">
    <location>
        <begin position="516"/>
        <end position="525"/>
    </location>
</feature>